<dbReference type="RefSeq" id="XP_024724692.1">
    <property type="nucleotide sequence ID" value="XM_024867202.1"/>
</dbReference>
<gene>
    <name evidence="1" type="ORF">M430DRAFT_37972</name>
</gene>
<proteinExistence type="predicted"/>
<dbReference type="GeneID" id="36575283"/>
<protein>
    <submittedName>
        <fullName evidence="1">Uncharacterized protein</fullName>
    </submittedName>
</protein>
<accession>A0A2T3BCN0</accession>
<evidence type="ECO:0000313" key="2">
    <source>
        <dbReference type="Proteomes" id="UP000241818"/>
    </source>
</evidence>
<reference evidence="1 2" key="1">
    <citation type="journal article" date="2018" name="New Phytol.">
        <title>Comparative genomics and transcriptomics depict ericoid mycorrhizal fungi as versatile saprotrophs and plant mutualists.</title>
        <authorList>
            <person name="Martino E."/>
            <person name="Morin E."/>
            <person name="Grelet G.A."/>
            <person name="Kuo A."/>
            <person name="Kohler A."/>
            <person name="Daghino S."/>
            <person name="Barry K.W."/>
            <person name="Cichocki N."/>
            <person name="Clum A."/>
            <person name="Dockter R.B."/>
            <person name="Hainaut M."/>
            <person name="Kuo R.C."/>
            <person name="LaButti K."/>
            <person name="Lindahl B.D."/>
            <person name="Lindquist E.A."/>
            <person name="Lipzen A."/>
            <person name="Khouja H.R."/>
            <person name="Magnuson J."/>
            <person name="Murat C."/>
            <person name="Ohm R.A."/>
            <person name="Singer S.W."/>
            <person name="Spatafora J.W."/>
            <person name="Wang M."/>
            <person name="Veneault-Fourrey C."/>
            <person name="Henrissat B."/>
            <person name="Grigoriev I.V."/>
            <person name="Martin F.M."/>
            <person name="Perotto S."/>
        </authorList>
    </citation>
    <scope>NUCLEOTIDE SEQUENCE [LARGE SCALE GENOMIC DNA]</scope>
    <source>
        <strain evidence="1 2">ATCC 22711</strain>
    </source>
</reference>
<dbReference type="Proteomes" id="UP000241818">
    <property type="component" value="Unassembled WGS sequence"/>
</dbReference>
<keyword evidence="2" id="KW-1185">Reference proteome</keyword>
<dbReference type="EMBL" id="KZ679006">
    <property type="protein sequence ID" value="PSS27167.1"/>
    <property type="molecule type" value="Genomic_DNA"/>
</dbReference>
<dbReference type="InParanoid" id="A0A2T3BCN0"/>
<name>A0A2T3BCN0_AMORE</name>
<organism evidence="1 2">
    <name type="scientific">Amorphotheca resinae ATCC 22711</name>
    <dbReference type="NCBI Taxonomy" id="857342"/>
    <lineage>
        <taxon>Eukaryota</taxon>
        <taxon>Fungi</taxon>
        <taxon>Dikarya</taxon>
        <taxon>Ascomycota</taxon>
        <taxon>Pezizomycotina</taxon>
        <taxon>Leotiomycetes</taxon>
        <taxon>Helotiales</taxon>
        <taxon>Amorphothecaceae</taxon>
        <taxon>Amorphotheca</taxon>
    </lineage>
</organism>
<sequence length="105" mass="11779">MAKRPSLYAILCSAAAFHNWAQFYGVILKGDSILTITSKSLITRRFPSVWIISFDHVAPSHIPDYTSRIFSYPDGQRGGTWTVRAESFPNPEAIEPSLDSMHKAH</sequence>
<evidence type="ECO:0000313" key="1">
    <source>
        <dbReference type="EMBL" id="PSS27167.1"/>
    </source>
</evidence>
<dbReference type="AlphaFoldDB" id="A0A2T3BCN0"/>